<reference evidence="6" key="1">
    <citation type="submission" date="2020-10" db="EMBL/GenBank/DDBJ databases">
        <authorList>
            <person name="Han B."/>
            <person name="Lu T."/>
            <person name="Zhao Q."/>
            <person name="Huang X."/>
            <person name="Zhao Y."/>
        </authorList>
    </citation>
    <scope>NUCLEOTIDE SEQUENCE</scope>
</reference>
<dbReference type="GO" id="GO:0004869">
    <property type="term" value="F:cysteine-type endopeptidase inhibitor activity"/>
    <property type="evidence" value="ECO:0007669"/>
    <property type="project" value="UniProtKB-KW"/>
</dbReference>
<dbReference type="CDD" id="cd00042">
    <property type="entry name" value="CY"/>
    <property type="match status" value="1"/>
</dbReference>
<dbReference type="SUPFAM" id="SSF54403">
    <property type="entry name" value="Cystatin/monellin"/>
    <property type="match status" value="1"/>
</dbReference>
<dbReference type="Gene3D" id="3.10.450.10">
    <property type="match status" value="1"/>
</dbReference>
<dbReference type="PROSITE" id="PS51318">
    <property type="entry name" value="TAT"/>
    <property type="match status" value="1"/>
</dbReference>
<evidence type="ECO:0000256" key="2">
    <source>
        <dbReference type="ARBA" id="ARBA00022690"/>
    </source>
</evidence>
<keyword evidence="3" id="KW-0789">Thiol protease inhibitor</keyword>
<feature type="signal peptide" evidence="4">
    <location>
        <begin position="1"/>
        <end position="35"/>
    </location>
</feature>
<evidence type="ECO:0000259" key="5">
    <source>
        <dbReference type="SMART" id="SM00043"/>
    </source>
</evidence>
<comment type="caution">
    <text evidence="6">The sequence shown here is derived from an EMBL/GenBank/DDBJ whole genome shotgun (WGS) entry which is preliminary data.</text>
</comment>
<evidence type="ECO:0000256" key="1">
    <source>
        <dbReference type="ARBA" id="ARBA00007233"/>
    </source>
</evidence>
<dbReference type="Proteomes" id="UP000604825">
    <property type="component" value="Unassembled WGS sequence"/>
</dbReference>
<dbReference type="PROSITE" id="PS00287">
    <property type="entry name" value="CYSTATIN"/>
    <property type="match status" value="1"/>
</dbReference>
<gene>
    <name evidence="6" type="ORF">NCGR_LOCUS2222</name>
</gene>
<organism evidence="6 7">
    <name type="scientific">Miscanthus lutarioriparius</name>
    <dbReference type="NCBI Taxonomy" id="422564"/>
    <lineage>
        <taxon>Eukaryota</taxon>
        <taxon>Viridiplantae</taxon>
        <taxon>Streptophyta</taxon>
        <taxon>Embryophyta</taxon>
        <taxon>Tracheophyta</taxon>
        <taxon>Spermatophyta</taxon>
        <taxon>Magnoliopsida</taxon>
        <taxon>Liliopsida</taxon>
        <taxon>Poales</taxon>
        <taxon>Poaceae</taxon>
        <taxon>PACMAD clade</taxon>
        <taxon>Panicoideae</taxon>
        <taxon>Andropogonodae</taxon>
        <taxon>Andropogoneae</taxon>
        <taxon>Saccharinae</taxon>
        <taxon>Miscanthus</taxon>
    </lineage>
</organism>
<keyword evidence="2" id="KW-0646">Protease inhibitor</keyword>
<name>A0A811MBP4_9POAL</name>
<protein>
    <recommendedName>
        <fullName evidence="5">Cystatin domain-containing protein</fullName>
    </recommendedName>
</protein>
<dbReference type="AlphaFoldDB" id="A0A811MBP4"/>
<evidence type="ECO:0000313" key="7">
    <source>
        <dbReference type="Proteomes" id="UP000604825"/>
    </source>
</evidence>
<dbReference type="InterPro" id="IPR027214">
    <property type="entry name" value="Cystatin"/>
</dbReference>
<dbReference type="InterPro" id="IPR006311">
    <property type="entry name" value="TAT_signal"/>
</dbReference>
<dbReference type="PANTHER" id="PTHR47116">
    <property type="entry name" value="PHLOEM FILAMENT PROTEIN"/>
    <property type="match status" value="1"/>
</dbReference>
<dbReference type="OrthoDB" id="752087at2759"/>
<dbReference type="Pfam" id="PF16845">
    <property type="entry name" value="SQAPI"/>
    <property type="match status" value="1"/>
</dbReference>
<evidence type="ECO:0000313" key="6">
    <source>
        <dbReference type="EMBL" id="CAD6204187.1"/>
    </source>
</evidence>
<feature type="domain" description="Cystatin" evidence="5">
    <location>
        <begin position="44"/>
        <end position="134"/>
    </location>
</feature>
<sequence>MSSSSPHGSTSSQTMSARALLPTLLLLVAAAAATAARAGAPARPLAGGWFPIRNVSDPHIQELGGWAVTEHVRLANDGLRFGEVTSGEQQVVSGMNYRLVLDATDADGKLAAYGAFVYEQSWTNTRELVSFASAD</sequence>
<comment type="similarity">
    <text evidence="1">Belongs to the cystatin family. Phytocystatin subfamily.</text>
</comment>
<feature type="chain" id="PRO_5033057822" description="Cystatin domain-containing protein" evidence="4">
    <location>
        <begin position="36"/>
        <end position="135"/>
    </location>
</feature>
<keyword evidence="4" id="KW-0732">Signal</keyword>
<evidence type="ECO:0000256" key="3">
    <source>
        <dbReference type="ARBA" id="ARBA00022704"/>
    </source>
</evidence>
<proteinExistence type="inferred from homology"/>
<evidence type="ECO:0000256" key="4">
    <source>
        <dbReference type="SAM" id="SignalP"/>
    </source>
</evidence>
<dbReference type="SMART" id="SM00043">
    <property type="entry name" value="CY"/>
    <property type="match status" value="1"/>
</dbReference>
<keyword evidence="7" id="KW-1185">Reference proteome</keyword>
<dbReference type="InterPro" id="IPR018073">
    <property type="entry name" value="Prot_inh_cystat_CS"/>
</dbReference>
<dbReference type="EMBL" id="CAJGYO010000001">
    <property type="protein sequence ID" value="CAD6204187.1"/>
    <property type="molecule type" value="Genomic_DNA"/>
</dbReference>
<accession>A0A811MBP4</accession>
<dbReference type="InterPro" id="IPR046350">
    <property type="entry name" value="Cystatin_sf"/>
</dbReference>
<dbReference type="InterPro" id="IPR000010">
    <property type="entry name" value="Cystatin_dom"/>
</dbReference>